<reference evidence="2" key="1">
    <citation type="submission" date="2010-05" db="EMBL/GenBank/DDBJ databases">
        <title>The Genome Sequence of Magnaporthe poae strain ATCC 64411.</title>
        <authorList>
            <consortium name="The Broad Institute Genome Sequencing Platform"/>
            <consortium name="Broad Institute Genome Sequencing Center for Infectious Disease"/>
            <person name="Ma L.-J."/>
            <person name="Dead R."/>
            <person name="Young S."/>
            <person name="Zeng Q."/>
            <person name="Koehrsen M."/>
            <person name="Alvarado L."/>
            <person name="Berlin A."/>
            <person name="Chapman S.B."/>
            <person name="Chen Z."/>
            <person name="Freedman E."/>
            <person name="Gellesch M."/>
            <person name="Goldberg J."/>
            <person name="Griggs A."/>
            <person name="Gujja S."/>
            <person name="Heilman E.R."/>
            <person name="Heiman D."/>
            <person name="Hepburn T."/>
            <person name="Howarth C."/>
            <person name="Jen D."/>
            <person name="Larson L."/>
            <person name="Mehta T."/>
            <person name="Neiman D."/>
            <person name="Pearson M."/>
            <person name="Roberts A."/>
            <person name="Saif S."/>
            <person name="Shea T."/>
            <person name="Shenoy N."/>
            <person name="Sisk P."/>
            <person name="Stolte C."/>
            <person name="Sykes S."/>
            <person name="Walk T."/>
            <person name="White J."/>
            <person name="Yandava C."/>
            <person name="Haas B."/>
            <person name="Nusbaum C."/>
            <person name="Birren B."/>
        </authorList>
    </citation>
    <scope>NUCLEOTIDE SEQUENCE</scope>
    <source>
        <strain evidence="2">ATCC 64411</strain>
    </source>
</reference>
<gene>
    <name evidence="2" type="ORF">MAPG_10980</name>
</gene>
<dbReference type="InterPro" id="IPR002347">
    <property type="entry name" value="SDR_fam"/>
</dbReference>
<proteinExistence type="predicted"/>
<dbReference type="InterPro" id="IPR036291">
    <property type="entry name" value="NAD(P)-bd_dom_sf"/>
</dbReference>
<reference evidence="3" key="5">
    <citation type="submission" date="2015-06" db="UniProtKB">
        <authorList>
            <consortium name="EnsemblFungi"/>
        </authorList>
    </citation>
    <scope>IDENTIFICATION</scope>
    <source>
        <strain evidence="3">ATCC 64411</strain>
    </source>
</reference>
<dbReference type="eggNOG" id="KOG1611">
    <property type="taxonomic scope" value="Eukaryota"/>
</dbReference>
<dbReference type="EMBL" id="GL876978">
    <property type="protein sequence ID" value="KLU92033.1"/>
    <property type="molecule type" value="Genomic_DNA"/>
</dbReference>
<dbReference type="Proteomes" id="UP000011715">
    <property type="component" value="Unassembled WGS sequence"/>
</dbReference>
<dbReference type="InterPro" id="IPR052184">
    <property type="entry name" value="SDR_enzymes"/>
</dbReference>
<reference evidence="2" key="3">
    <citation type="submission" date="2011-03" db="EMBL/GenBank/DDBJ databases">
        <title>Annotation of Magnaporthe poae ATCC 64411.</title>
        <authorList>
            <person name="Ma L.-J."/>
            <person name="Dead R."/>
            <person name="Young S.K."/>
            <person name="Zeng Q."/>
            <person name="Gargeya S."/>
            <person name="Fitzgerald M."/>
            <person name="Haas B."/>
            <person name="Abouelleil A."/>
            <person name="Alvarado L."/>
            <person name="Arachchi H.M."/>
            <person name="Berlin A."/>
            <person name="Brown A."/>
            <person name="Chapman S.B."/>
            <person name="Chen Z."/>
            <person name="Dunbar C."/>
            <person name="Freedman E."/>
            <person name="Gearin G."/>
            <person name="Gellesch M."/>
            <person name="Goldberg J."/>
            <person name="Griggs A."/>
            <person name="Gujja S."/>
            <person name="Heiman D."/>
            <person name="Howarth C."/>
            <person name="Larson L."/>
            <person name="Lui A."/>
            <person name="MacDonald P.J.P."/>
            <person name="Mehta T."/>
            <person name="Montmayeur A."/>
            <person name="Murphy C."/>
            <person name="Neiman D."/>
            <person name="Pearson M."/>
            <person name="Priest M."/>
            <person name="Roberts A."/>
            <person name="Saif S."/>
            <person name="Shea T."/>
            <person name="Shenoy N."/>
            <person name="Sisk P."/>
            <person name="Stolte C."/>
            <person name="Sykes S."/>
            <person name="Yandava C."/>
            <person name="Wortman J."/>
            <person name="Nusbaum C."/>
            <person name="Birren B."/>
        </authorList>
    </citation>
    <scope>NUCLEOTIDE SEQUENCE</scope>
    <source>
        <strain evidence="2">ATCC 64411</strain>
    </source>
</reference>
<dbReference type="EMBL" id="ADBL01002705">
    <property type="status" value="NOT_ANNOTATED_CDS"/>
    <property type="molecule type" value="Genomic_DNA"/>
</dbReference>
<keyword evidence="1" id="KW-0521">NADP</keyword>
<dbReference type="PANTHER" id="PTHR45458">
    <property type="entry name" value="SHORT-CHAIN DEHYDROGENASE/REDUCTASE SDR"/>
    <property type="match status" value="1"/>
</dbReference>
<dbReference type="GO" id="GO:0016616">
    <property type="term" value="F:oxidoreductase activity, acting on the CH-OH group of donors, NAD or NADP as acceptor"/>
    <property type="evidence" value="ECO:0007669"/>
    <property type="project" value="TreeGrafter"/>
</dbReference>
<sequence>MEECLVTGKRAPTVFSFLTPRLLVESKRRGGGTTESVLLIYLFLPLILKSEIRKVAVITSRAANLPVARRYEVGNSPVYSASKAAINMMVAKFHAQYKKDGVVFLSICPGHVSRNTGIENRE</sequence>
<evidence type="ECO:0000313" key="4">
    <source>
        <dbReference type="Proteomes" id="UP000011715"/>
    </source>
</evidence>
<organism evidence="3 4">
    <name type="scientific">Magnaporthiopsis poae (strain ATCC 64411 / 73-15)</name>
    <name type="common">Kentucky bluegrass fungus</name>
    <name type="synonym">Magnaporthe poae</name>
    <dbReference type="NCBI Taxonomy" id="644358"/>
    <lineage>
        <taxon>Eukaryota</taxon>
        <taxon>Fungi</taxon>
        <taxon>Dikarya</taxon>
        <taxon>Ascomycota</taxon>
        <taxon>Pezizomycotina</taxon>
        <taxon>Sordariomycetes</taxon>
        <taxon>Sordariomycetidae</taxon>
        <taxon>Magnaporthales</taxon>
        <taxon>Magnaporthaceae</taxon>
        <taxon>Magnaporthiopsis</taxon>
    </lineage>
</organism>
<accession>A0A0C4EE16</accession>
<dbReference type="PANTHER" id="PTHR45458:SF3">
    <property type="entry name" value="CHAIN DEHYDROGENASE (ATSC), PUTATIVE-RELATED"/>
    <property type="match status" value="1"/>
</dbReference>
<dbReference type="Pfam" id="PF00106">
    <property type="entry name" value="adh_short"/>
    <property type="match status" value="1"/>
</dbReference>
<keyword evidence="4" id="KW-1185">Reference proteome</keyword>
<dbReference type="AlphaFoldDB" id="A0A0C4EE16"/>
<evidence type="ECO:0000313" key="3">
    <source>
        <dbReference type="EnsemblFungi" id="MAPG_10980T0"/>
    </source>
</evidence>
<name>A0A0C4EE16_MAGP6</name>
<dbReference type="OrthoDB" id="7289984at2759"/>
<dbReference type="PROSITE" id="PS00061">
    <property type="entry name" value="ADH_SHORT"/>
    <property type="match status" value="1"/>
</dbReference>
<dbReference type="Gene3D" id="3.40.50.720">
    <property type="entry name" value="NAD(P)-binding Rossmann-like Domain"/>
    <property type="match status" value="1"/>
</dbReference>
<protein>
    <submittedName>
        <fullName evidence="2 3">Uncharacterized protein</fullName>
    </submittedName>
</protein>
<reference evidence="4" key="2">
    <citation type="submission" date="2010-05" db="EMBL/GenBank/DDBJ databases">
        <title>The genome sequence of Magnaporthe poae strain ATCC 64411.</title>
        <authorList>
            <person name="Ma L.-J."/>
            <person name="Dead R."/>
            <person name="Young S."/>
            <person name="Zeng Q."/>
            <person name="Koehrsen M."/>
            <person name="Alvarado L."/>
            <person name="Berlin A."/>
            <person name="Chapman S.B."/>
            <person name="Chen Z."/>
            <person name="Freedman E."/>
            <person name="Gellesch M."/>
            <person name="Goldberg J."/>
            <person name="Griggs A."/>
            <person name="Gujja S."/>
            <person name="Heilman E.R."/>
            <person name="Heiman D."/>
            <person name="Hepburn T."/>
            <person name="Howarth C."/>
            <person name="Jen D."/>
            <person name="Larson L."/>
            <person name="Mehta T."/>
            <person name="Neiman D."/>
            <person name="Pearson M."/>
            <person name="Roberts A."/>
            <person name="Saif S."/>
            <person name="Shea T."/>
            <person name="Shenoy N."/>
            <person name="Sisk P."/>
            <person name="Stolte C."/>
            <person name="Sykes S."/>
            <person name="Walk T."/>
            <person name="White J."/>
            <person name="Yandava C."/>
            <person name="Haas B."/>
            <person name="Nusbaum C."/>
            <person name="Birren B."/>
        </authorList>
    </citation>
    <scope>NUCLEOTIDE SEQUENCE [LARGE SCALE GENOMIC DNA]</scope>
    <source>
        <strain evidence="4">ATCC 64411 / 73-15</strain>
    </source>
</reference>
<dbReference type="SUPFAM" id="SSF51735">
    <property type="entry name" value="NAD(P)-binding Rossmann-fold domains"/>
    <property type="match status" value="1"/>
</dbReference>
<dbReference type="EnsemblFungi" id="MAPG_10980T0">
    <property type="protein sequence ID" value="MAPG_10980T0"/>
    <property type="gene ID" value="MAPG_10980"/>
</dbReference>
<evidence type="ECO:0000313" key="2">
    <source>
        <dbReference type="EMBL" id="KLU92033.1"/>
    </source>
</evidence>
<dbReference type="VEuPathDB" id="FungiDB:MAPG_10980"/>
<dbReference type="InterPro" id="IPR020904">
    <property type="entry name" value="Sc_DH/Rdtase_CS"/>
</dbReference>
<reference evidence="3" key="4">
    <citation type="journal article" date="2015" name="G3 (Bethesda)">
        <title>Genome sequences of three phytopathogenic species of the Magnaporthaceae family of fungi.</title>
        <authorList>
            <person name="Okagaki L.H."/>
            <person name="Nunes C.C."/>
            <person name="Sailsbery J."/>
            <person name="Clay B."/>
            <person name="Brown D."/>
            <person name="John T."/>
            <person name="Oh Y."/>
            <person name="Young N."/>
            <person name="Fitzgerald M."/>
            <person name="Haas B.J."/>
            <person name="Zeng Q."/>
            <person name="Young S."/>
            <person name="Adiconis X."/>
            <person name="Fan L."/>
            <person name="Levin J.Z."/>
            <person name="Mitchell T.K."/>
            <person name="Okubara P.A."/>
            <person name="Farman M.L."/>
            <person name="Kohn L.M."/>
            <person name="Birren B."/>
            <person name="Ma L.-J."/>
            <person name="Dean R.A."/>
        </authorList>
    </citation>
    <scope>NUCLEOTIDE SEQUENCE</scope>
    <source>
        <strain evidence="3">ATCC 64411 / 73-15</strain>
    </source>
</reference>
<evidence type="ECO:0000256" key="1">
    <source>
        <dbReference type="ARBA" id="ARBA00022857"/>
    </source>
</evidence>